<accession>W9Y1P0</accession>
<comment type="caution">
    <text evidence="1">The sequence shown here is derived from an EMBL/GenBank/DDBJ whole genome shotgun (WGS) entry which is preliminary data.</text>
</comment>
<organism evidence="1 2">
    <name type="scientific">Capronia coronata CBS 617.96</name>
    <dbReference type="NCBI Taxonomy" id="1182541"/>
    <lineage>
        <taxon>Eukaryota</taxon>
        <taxon>Fungi</taxon>
        <taxon>Dikarya</taxon>
        <taxon>Ascomycota</taxon>
        <taxon>Pezizomycotina</taxon>
        <taxon>Eurotiomycetes</taxon>
        <taxon>Chaetothyriomycetidae</taxon>
        <taxon>Chaetothyriales</taxon>
        <taxon>Herpotrichiellaceae</taxon>
        <taxon>Capronia</taxon>
    </lineage>
</organism>
<evidence type="ECO:0000313" key="2">
    <source>
        <dbReference type="Proteomes" id="UP000019484"/>
    </source>
</evidence>
<name>W9Y1P0_9EURO</name>
<keyword evidence="2" id="KW-1185">Reference proteome</keyword>
<dbReference type="HOGENOM" id="CLU_1396133_0_0_1"/>
<reference evidence="1 2" key="1">
    <citation type="submission" date="2013-03" db="EMBL/GenBank/DDBJ databases">
        <title>The Genome Sequence of Capronia coronata CBS 617.96.</title>
        <authorList>
            <consortium name="The Broad Institute Genomics Platform"/>
            <person name="Cuomo C."/>
            <person name="de Hoog S."/>
            <person name="Gorbushina A."/>
            <person name="Walker B."/>
            <person name="Young S.K."/>
            <person name="Zeng Q."/>
            <person name="Gargeya S."/>
            <person name="Fitzgerald M."/>
            <person name="Haas B."/>
            <person name="Abouelleil A."/>
            <person name="Allen A.W."/>
            <person name="Alvarado L."/>
            <person name="Arachchi H.M."/>
            <person name="Berlin A.M."/>
            <person name="Chapman S.B."/>
            <person name="Gainer-Dewar J."/>
            <person name="Goldberg J."/>
            <person name="Griggs A."/>
            <person name="Gujja S."/>
            <person name="Hansen M."/>
            <person name="Howarth C."/>
            <person name="Imamovic A."/>
            <person name="Ireland A."/>
            <person name="Larimer J."/>
            <person name="McCowan C."/>
            <person name="Murphy C."/>
            <person name="Pearson M."/>
            <person name="Poon T.W."/>
            <person name="Priest M."/>
            <person name="Roberts A."/>
            <person name="Saif S."/>
            <person name="Shea T."/>
            <person name="Sisk P."/>
            <person name="Sykes S."/>
            <person name="Wortman J."/>
            <person name="Nusbaum C."/>
            <person name="Birren B."/>
        </authorList>
    </citation>
    <scope>NUCLEOTIDE SEQUENCE [LARGE SCALE GENOMIC DNA]</scope>
    <source>
        <strain evidence="1 2">CBS 617.96</strain>
    </source>
</reference>
<proteinExistence type="predicted"/>
<dbReference type="GeneID" id="19161651"/>
<dbReference type="AlphaFoldDB" id="W9Y1P0"/>
<dbReference type="EMBL" id="AMWN01000006">
    <property type="protein sequence ID" value="EXJ83166.1"/>
    <property type="molecule type" value="Genomic_DNA"/>
</dbReference>
<protein>
    <submittedName>
        <fullName evidence="1">Uncharacterized protein</fullName>
    </submittedName>
</protein>
<gene>
    <name evidence="1" type="ORF">A1O1_06785</name>
</gene>
<sequence>MAQSEREWPLDFPCISKADFHYQTNNVPKGAKGKVVGRNDDWLFITMPYEKQQQSSWIPLSYLEIGKNRKCGDLAMKVNLPAIRPSQLTVPLNQQSRLRRAIEAFLLELRENAESLHFLPPWFCERLRSLDQLRTMINTIMQGMRPAVLQLLNTGNFTIENLRVVLEPVAPKDNRGGIYSRIYFGFPMNAQGVRR</sequence>
<dbReference type="STRING" id="1182541.W9Y1P0"/>
<evidence type="ECO:0000313" key="1">
    <source>
        <dbReference type="EMBL" id="EXJ83166.1"/>
    </source>
</evidence>
<dbReference type="Proteomes" id="UP000019484">
    <property type="component" value="Unassembled WGS sequence"/>
</dbReference>
<dbReference type="RefSeq" id="XP_007725852.1">
    <property type="nucleotide sequence ID" value="XM_007727662.1"/>
</dbReference>